<reference evidence="1 2" key="1">
    <citation type="submission" date="2019-08" db="EMBL/GenBank/DDBJ databases">
        <title>Whole genome of Aphis craccivora.</title>
        <authorList>
            <person name="Voronova N.V."/>
            <person name="Shulinski R.S."/>
            <person name="Bandarenka Y.V."/>
            <person name="Zhorov D.G."/>
            <person name="Warner D."/>
        </authorList>
    </citation>
    <scope>NUCLEOTIDE SEQUENCE [LARGE SCALE GENOMIC DNA]</scope>
    <source>
        <strain evidence="1">180601</strain>
        <tissue evidence="1">Whole Body</tissue>
    </source>
</reference>
<protein>
    <submittedName>
        <fullName evidence="1">Uncharacterized protein</fullName>
    </submittedName>
</protein>
<organism evidence="1 2">
    <name type="scientific">Aphis craccivora</name>
    <name type="common">Cowpea aphid</name>
    <dbReference type="NCBI Taxonomy" id="307492"/>
    <lineage>
        <taxon>Eukaryota</taxon>
        <taxon>Metazoa</taxon>
        <taxon>Ecdysozoa</taxon>
        <taxon>Arthropoda</taxon>
        <taxon>Hexapoda</taxon>
        <taxon>Insecta</taxon>
        <taxon>Pterygota</taxon>
        <taxon>Neoptera</taxon>
        <taxon>Paraneoptera</taxon>
        <taxon>Hemiptera</taxon>
        <taxon>Sternorrhyncha</taxon>
        <taxon>Aphidomorpha</taxon>
        <taxon>Aphidoidea</taxon>
        <taxon>Aphididae</taxon>
        <taxon>Aphidini</taxon>
        <taxon>Aphis</taxon>
        <taxon>Aphis</taxon>
    </lineage>
</organism>
<feature type="non-terminal residue" evidence="1">
    <location>
        <position position="20"/>
    </location>
</feature>
<evidence type="ECO:0000313" key="2">
    <source>
        <dbReference type="Proteomes" id="UP000478052"/>
    </source>
</evidence>
<comment type="caution">
    <text evidence="1">The sequence shown here is derived from an EMBL/GenBank/DDBJ whole genome shotgun (WGS) entry which is preliminary data.</text>
</comment>
<gene>
    <name evidence="1" type="ORF">FWK35_00035803</name>
</gene>
<dbReference type="Proteomes" id="UP000478052">
    <property type="component" value="Unassembled WGS sequence"/>
</dbReference>
<sequence length="20" mass="2349">MSICGKIFNQDFKQVTTPYQ</sequence>
<name>A0A6G0VLM9_APHCR</name>
<accession>A0A6G0VLM9</accession>
<keyword evidence="2" id="KW-1185">Reference proteome</keyword>
<dbReference type="EMBL" id="VUJU01016441">
    <property type="protein sequence ID" value="KAF0688953.1"/>
    <property type="molecule type" value="Genomic_DNA"/>
</dbReference>
<proteinExistence type="predicted"/>
<evidence type="ECO:0000313" key="1">
    <source>
        <dbReference type="EMBL" id="KAF0688953.1"/>
    </source>
</evidence>
<dbReference type="AlphaFoldDB" id="A0A6G0VLM9"/>